<reference evidence="1" key="1">
    <citation type="journal article" date="2013" name="BMC Genomics">
        <title>Unscrambling butterfly oogenesis.</title>
        <authorList>
            <person name="Carter J.M."/>
            <person name="Baker S.C."/>
            <person name="Pink R."/>
            <person name="Carter D.R."/>
            <person name="Collins A."/>
            <person name="Tomlin J."/>
            <person name="Gibbs M."/>
            <person name="Breuker C.J."/>
        </authorList>
    </citation>
    <scope>NUCLEOTIDE SEQUENCE</scope>
    <source>
        <tissue evidence="1">Ovary</tissue>
    </source>
</reference>
<evidence type="ECO:0000313" key="1">
    <source>
        <dbReference type="EMBL" id="JAA82460.1"/>
    </source>
</evidence>
<feature type="non-terminal residue" evidence="1">
    <location>
        <position position="1"/>
    </location>
</feature>
<name>S4P745_9NEOP</name>
<organism evidence="1">
    <name type="scientific">Pararge aegeria</name>
    <name type="common">speckled wood butterfly</name>
    <dbReference type="NCBI Taxonomy" id="116150"/>
    <lineage>
        <taxon>Eukaryota</taxon>
        <taxon>Metazoa</taxon>
        <taxon>Ecdysozoa</taxon>
        <taxon>Arthropoda</taxon>
        <taxon>Hexapoda</taxon>
        <taxon>Insecta</taxon>
        <taxon>Pterygota</taxon>
        <taxon>Neoptera</taxon>
        <taxon>Endopterygota</taxon>
        <taxon>Lepidoptera</taxon>
        <taxon>Glossata</taxon>
        <taxon>Ditrysia</taxon>
        <taxon>Papilionoidea</taxon>
        <taxon>Nymphalidae</taxon>
        <taxon>Satyrinae</taxon>
        <taxon>Satyrini</taxon>
        <taxon>Parargina</taxon>
        <taxon>Pararge</taxon>
    </lineage>
</organism>
<protein>
    <submittedName>
        <fullName evidence="1">Uncharacterized protein</fullName>
    </submittedName>
</protein>
<proteinExistence type="predicted"/>
<sequence length="67" mass="7183">SGHNSGSFFYTNGNSTGALDAVFIHNMGSGGIVFNQVIAEMVATIPWRIPCFRLDCIGCVGCCLHFQ</sequence>
<dbReference type="AlphaFoldDB" id="S4P745"/>
<dbReference type="EMBL" id="GAIX01010100">
    <property type="protein sequence ID" value="JAA82460.1"/>
    <property type="molecule type" value="Transcribed_RNA"/>
</dbReference>
<reference evidence="1" key="2">
    <citation type="submission" date="2013-05" db="EMBL/GenBank/DDBJ databases">
        <authorList>
            <person name="Carter J.-M."/>
            <person name="Baker S.C."/>
            <person name="Pink R."/>
            <person name="Carter D.R.F."/>
            <person name="Collins A."/>
            <person name="Tomlin J."/>
            <person name="Gibbs M."/>
            <person name="Breuker C.J."/>
        </authorList>
    </citation>
    <scope>NUCLEOTIDE SEQUENCE</scope>
    <source>
        <tissue evidence="1">Ovary</tissue>
    </source>
</reference>
<accession>S4P745</accession>